<evidence type="ECO:0000313" key="9">
    <source>
        <dbReference type="Proteomes" id="UP000224567"/>
    </source>
</evidence>
<sequence>MKRGGQEIYVGPLGRESCHLIKYFEAIPGVSKIHEGYNPATWMLEVTSSSQEMALGVDFTELYKNSDLCRRNKALIEELSVPRPGTSDLHFETQFSQPFWVQCMACLWKQHWTRPQDLTNAMGSMYAAVLFLGVQNSSSVQPVVSVERTVFYREKAAGMYSAIPYAFAQVLIEIPYVFVQAVVYGLIVYSMIGFEWTVAKFFWYFFFMFFTFLYFTFFGMMTVAVTPNQNVASIVAGFFYTVWNLFSGFIVPRPRIPIWWRWYYWACPVAWTLYGLVASQFADLQDIINDQTVEEYLRSSFGFKHDFLGVVAAVIVAFAVIFAFTFALGIKAFNFQRR</sequence>
<comment type="caution">
    <text evidence="8">The sequence shown here is derived from an EMBL/GenBank/DDBJ whole genome shotgun (WGS) entry which is preliminary data.</text>
</comment>
<evidence type="ECO:0000259" key="7">
    <source>
        <dbReference type="Pfam" id="PF01061"/>
    </source>
</evidence>
<dbReference type="GO" id="GO:0140359">
    <property type="term" value="F:ABC-type transporter activity"/>
    <property type="evidence" value="ECO:0007669"/>
    <property type="project" value="InterPro"/>
</dbReference>
<reference evidence="8 9" key="1">
    <citation type="journal article" date="2017" name="Genome Biol.">
        <title>New reference genome sequences of hot pepper reveal the massive evolution of plant disease-resistance genes by retroduplication.</title>
        <authorList>
            <person name="Kim S."/>
            <person name="Park J."/>
            <person name="Yeom S.I."/>
            <person name="Kim Y.M."/>
            <person name="Seo E."/>
            <person name="Kim K.T."/>
            <person name="Kim M.S."/>
            <person name="Lee J.M."/>
            <person name="Cheong K."/>
            <person name="Shin H.S."/>
            <person name="Kim S.B."/>
            <person name="Han K."/>
            <person name="Lee J."/>
            <person name="Park M."/>
            <person name="Lee H.A."/>
            <person name="Lee H.Y."/>
            <person name="Lee Y."/>
            <person name="Oh S."/>
            <person name="Lee J.H."/>
            <person name="Choi E."/>
            <person name="Choi E."/>
            <person name="Lee S.E."/>
            <person name="Jeon J."/>
            <person name="Kim H."/>
            <person name="Choi G."/>
            <person name="Song H."/>
            <person name="Lee J."/>
            <person name="Lee S.C."/>
            <person name="Kwon J.K."/>
            <person name="Lee H.Y."/>
            <person name="Koo N."/>
            <person name="Hong Y."/>
            <person name="Kim R.W."/>
            <person name="Kang W.H."/>
            <person name="Huh J.H."/>
            <person name="Kang B.C."/>
            <person name="Yang T.J."/>
            <person name="Lee Y.H."/>
            <person name="Bennetzen J.L."/>
            <person name="Choi D."/>
        </authorList>
    </citation>
    <scope>NUCLEOTIDE SEQUENCE [LARGE SCALE GENOMIC DNA]</scope>
    <source>
        <strain evidence="9">cv. PBC81</strain>
    </source>
</reference>
<evidence type="ECO:0000256" key="3">
    <source>
        <dbReference type="ARBA" id="ARBA00022692"/>
    </source>
</evidence>
<feature type="transmembrane region" description="Helical" evidence="6">
    <location>
        <begin position="263"/>
        <end position="282"/>
    </location>
</feature>
<organism evidence="8 9">
    <name type="scientific">Capsicum baccatum</name>
    <name type="common">Peruvian pepper</name>
    <dbReference type="NCBI Taxonomy" id="33114"/>
    <lineage>
        <taxon>Eukaryota</taxon>
        <taxon>Viridiplantae</taxon>
        <taxon>Streptophyta</taxon>
        <taxon>Embryophyta</taxon>
        <taxon>Tracheophyta</taxon>
        <taxon>Spermatophyta</taxon>
        <taxon>Magnoliopsida</taxon>
        <taxon>eudicotyledons</taxon>
        <taxon>Gunneridae</taxon>
        <taxon>Pentapetalae</taxon>
        <taxon>asterids</taxon>
        <taxon>lamiids</taxon>
        <taxon>Solanales</taxon>
        <taxon>Solanaceae</taxon>
        <taxon>Solanoideae</taxon>
        <taxon>Capsiceae</taxon>
        <taxon>Capsicum</taxon>
    </lineage>
</organism>
<keyword evidence="5 6" id="KW-0472">Membrane</keyword>
<keyword evidence="4 6" id="KW-1133">Transmembrane helix</keyword>
<keyword evidence="2" id="KW-0813">Transport</keyword>
<dbReference type="Pfam" id="PF01061">
    <property type="entry name" value="ABC2_membrane"/>
    <property type="match status" value="1"/>
</dbReference>
<keyword evidence="3 6" id="KW-0812">Transmembrane</keyword>
<evidence type="ECO:0000256" key="1">
    <source>
        <dbReference type="ARBA" id="ARBA00004141"/>
    </source>
</evidence>
<comment type="subcellular location">
    <subcellularLocation>
        <location evidence="1">Membrane</location>
        <topology evidence="1">Multi-pass membrane protein</topology>
    </subcellularLocation>
</comment>
<evidence type="ECO:0000256" key="5">
    <source>
        <dbReference type="ARBA" id="ARBA00023136"/>
    </source>
</evidence>
<accession>A0A2G2W1I7</accession>
<name>A0A2G2W1I7_CAPBA</name>
<feature type="domain" description="ABC-2 type transporter transmembrane" evidence="7">
    <location>
        <begin position="106"/>
        <end position="281"/>
    </location>
</feature>
<dbReference type="Proteomes" id="UP000224567">
    <property type="component" value="Unassembled WGS sequence"/>
</dbReference>
<evidence type="ECO:0000313" key="8">
    <source>
        <dbReference type="EMBL" id="PHT39100.1"/>
    </source>
</evidence>
<protein>
    <submittedName>
        <fullName evidence="8">Pleiotropic drug resistance protein 1</fullName>
    </submittedName>
</protein>
<dbReference type="EMBL" id="MLFT02000009">
    <property type="protein sequence ID" value="PHT39100.1"/>
    <property type="molecule type" value="Genomic_DNA"/>
</dbReference>
<feature type="transmembrane region" description="Helical" evidence="6">
    <location>
        <begin position="201"/>
        <end position="225"/>
    </location>
</feature>
<feature type="transmembrane region" description="Helical" evidence="6">
    <location>
        <begin position="307"/>
        <end position="330"/>
    </location>
</feature>
<evidence type="ECO:0000256" key="6">
    <source>
        <dbReference type="SAM" id="Phobius"/>
    </source>
</evidence>
<dbReference type="AlphaFoldDB" id="A0A2G2W1I7"/>
<dbReference type="GO" id="GO:0005886">
    <property type="term" value="C:plasma membrane"/>
    <property type="evidence" value="ECO:0007669"/>
    <property type="project" value="UniProtKB-ARBA"/>
</dbReference>
<dbReference type="OrthoDB" id="66620at2759"/>
<dbReference type="InterPro" id="IPR013525">
    <property type="entry name" value="ABC2_TM"/>
</dbReference>
<dbReference type="PANTHER" id="PTHR19241">
    <property type="entry name" value="ATP-BINDING CASSETTE TRANSPORTER"/>
    <property type="match status" value="1"/>
</dbReference>
<dbReference type="STRING" id="33114.A0A2G2W1I7"/>
<reference evidence="9" key="2">
    <citation type="journal article" date="2017" name="J. Anim. Genet.">
        <title>Multiple reference genome sequences of hot pepper reveal the massive evolution of plant disease resistance genes by retroduplication.</title>
        <authorList>
            <person name="Kim S."/>
            <person name="Park J."/>
            <person name="Yeom S.-I."/>
            <person name="Kim Y.-M."/>
            <person name="Seo E."/>
            <person name="Kim K.-T."/>
            <person name="Kim M.-S."/>
            <person name="Lee J.M."/>
            <person name="Cheong K."/>
            <person name="Shin H.-S."/>
            <person name="Kim S.-B."/>
            <person name="Han K."/>
            <person name="Lee J."/>
            <person name="Park M."/>
            <person name="Lee H.-A."/>
            <person name="Lee H.-Y."/>
            <person name="Lee Y."/>
            <person name="Oh S."/>
            <person name="Lee J.H."/>
            <person name="Choi E."/>
            <person name="Choi E."/>
            <person name="Lee S.E."/>
            <person name="Jeon J."/>
            <person name="Kim H."/>
            <person name="Choi G."/>
            <person name="Song H."/>
            <person name="Lee J."/>
            <person name="Lee S.-C."/>
            <person name="Kwon J.-K."/>
            <person name="Lee H.-Y."/>
            <person name="Koo N."/>
            <person name="Hong Y."/>
            <person name="Kim R.W."/>
            <person name="Kang W.-H."/>
            <person name="Huh J.H."/>
            <person name="Kang B.-C."/>
            <person name="Yang T.-J."/>
            <person name="Lee Y.-H."/>
            <person name="Bennetzen J.L."/>
            <person name="Choi D."/>
        </authorList>
    </citation>
    <scope>NUCLEOTIDE SEQUENCE [LARGE SCALE GENOMIC DNA]</scope>
    <source>
        <strain evidence="9">cv. PBC81</strain>
    </source>
</reference>
<evidence type="ECO:0000256" key="4">
    <source>
        <dbReference type="ARBA" id="ARBA00022989"/>
    </source>
</evidence>
<keyword evidence="9" id="KW-1185">Reference proteome</keyword>
<gene>
    <name evidence="8" type="ORF">CQW23_22673</name>
</gene>
<evidence type="ECO:0000256" key="2">
    <source>
        <dbReference type="ARBA" id="ARBA00022448"/>
    </source>
</evidence>
<proteinExistence type="predicted"/>
<feature type="transmembrane region" description="Helical" evidence="6">
    <location>
        <begin position="174"/>
        <end position="194"/>
    </location>
</feature>
<feature type="transmembrane region" description="Helical" evidence="6">
    <location>
        <begin position="231"/>
        <end position="251"/>
    </location>
</feature>